<dbReference type="Proteomes" id="UP001231109">
    <property type="component" value="Unassembled WGS sequence"/>
</dbReference>
<evidence type="ECO:0000313" key="5">
    <source>
        <dbReference type="Proteomes" id="UP001231109"/>
    </source>
</evidence>
<gene>
    <name evidence="4" type="ORF">ORJ04_08300</name>
</gene>
<dbReference type="EMBL" id="JAPJDZ010000016">
    <property type="protein sequence ID" value="MDP5135945.1"/>
    <property type="molecule type" value="Genomic_DNA"/>
</dbReference>
<dbReference type="Pfam" id="PF00563">
    <property type="entry name" value="EAL"/>
    <property type="match status" value="1"/>
</dbReference>
<feature type="domain" description="GGDEF" evidence="3">
    <location>
        <begin position="209"/>
        <end position="345"/>
    </location>
</feature>
<name>A0ABT9HYR1_9GAMM</name>
<evidence type="ECO:0000256" key="1">
    <source>
        <dbReference type="SAM" id="SignalP"/>
    </source>
</evidence>
<dbReference type="Pfam" id="PF00990">
    <property type="entry name" value="GGDEF"/>
    <property type="match status" value="1"/>
</dbReference>
<dbReference type="Gene3D" id="3.20.20.450">
    <property type="entry name" value="EAL domain"/>
    <property type="match status" value="1"/>
</dbReference>
<feature type="domain" description="EAL" evidence="2">
    <location>
        <begin position="354"/>
        <end position="608"/>
    </location>
</feature>
<keyword evidence="1" id="KW-0732">Signal</keyword>
<dbReference type="SUPFAM" id="SSF55073">
    <property type="entry name" value="Nucleotide cyclase"/>
    <property type="match status" value="1"/>
</dbReference>
<protein>
    <submittedName>
        <fullName evidence="4">GGDEF domain-containing phosphodiesterase</fullName>
    </submittedName>
</protein>
<dbReference type="InterPro" id="IPR043128">
    <property type="entry name" value="Rev_trsase/Diguanyl_cyclase"/>
</dbReference>
<sequence length="616" mass="69014">MPLSRWLLIAASFFSVPSFADAVDFDVYTSLPFAVLIILVLSLTLYNRKLQHRNQLVIEQQQTLQGFLQHSDDAIAILDQNLLPIYINPRLATYCGTAVTPAKKLPLYLDKDGSQLLLPKLNLTANWHGEAWLKTANSDASSMLSVAITRLQQTPPSYLLIGRELCSLTQTAGDTQSGSLRDNQTGLINRNTLSEYLHTCASFSNNQNPTFALLLLKFNQLLNADGVKPVLFLSDIIAELSRQLQKIIPDGHILARYSNDTFAIVIPPHLCHVQLEVQLNRLTQKMLLLPAKVTETRNNISLQPLIGISIYPLDGKEPAELLLAASTALSNIARLGHSGLQFANSKFQQRAPEFRLLELELKKAMLQGEFDVYYQPRMSIGSNRVIGYEALLRWHNPKRGVLLPQYFMALADETGMIADLDKLVFKKCCQQLQYWQKTGLDRGRIALNISNFSFSQPDFVSTLTQQLSVTDLKAEQFELELHEDILLQSDANTLSTLQNLAKIGFHLTLDNFGAGISSLSVLRNYPLHSLKISPEYIQNMEHNEQQRNLTATLIRLASYLQLDVISTGIENEMQAYLLHVMGCDILQGHLFSKALPASEIPALLAKENKLLRKAIN</sequence>
<dbReference type="InterPro" id="IPR035919">
    <property type="entry name" value="EAL_sf"/>
</dbReference>
<keyword evidence="5" id="KW-1185">Reference proteome</keyword>
<dbReference type="SMART" id="SM00052">
    <property type="entry name" value="EAL"/>
    <property type="match status" value="1"/>
</dbReference>
<evidence type="ECO:0000313" key="4">
    <source>
        <dbReference type="EMBL" id="MDP5135945.1"/>
    </source>
</evidence>
<accession>A0ABT9HYR1</accession>
<dbReference type="SMART" id="SM00267">
    <property type="entry name" value="GGDEF"/>
    <property type="match status" value="1"/>
</dbReference>
<feature type="chain" id="PRO_5047139022" evidence="1">
    <location>
        <begin position="23"/>
        <end position="616"/>
    </location>
</feature>
<dbReference type="PANTHER" id="PTHR33121:SF70">
    <property type="entry name" value="SIGNALING PROTEIN YKOW"/>
    <property type="match status" value="1"/>
</dbReference>
<dbReference type="InterPro" id="IPR001633">
    <property type="entry name" value="EAL_dom"/>
</dbReference>
<dbReference type="PANTHER" id="PTHR33121">
    <property type="entry name" value="CYCLIC DI-GMP PHOSPHODIESTERASE PDEF"/>
    <property type="match status" value="1"/>
</dbReference>
<proteinExistence type="predicted"/>
<dbReference type="CDD" id="cd01948">
    <property type="entry name" value="EAL"/>
    <property type="match status" value="1"/>
</dbReference>
<reference evidence="4 5" key="1">
    <citation type="submission" date="2022-11" db="EMBL/GenBank/DDBJ databases">
        <title>Viruses from the air-sea interface of a natural surface slick.</title>
        <authorList>
            <person name="Rahlff J."/>
            <person name="Holmfeldt K."/>
        </authorList>
    </citation>
    <scope>NUCLEOTIDE SEQUENCE [LARGE SCALE GENOMIC DNA]</scope>
    <source>
        <strain evidence="4 5">SMS4</strain>
    </source>
</reference>
<dbReference type="RefSeq" id="WP_305975135.1">
    <property type="nucleotide sequence ID" value="NZ_JAPJDZ010000016.1"/>
</dbReference>
<dbReference type="PROSITE" id="PS50883">
    <property type="entry name" value="EAL"/>
    <property type="match status" value="1"/>
</dbReference>
<evidence type="ECO:0000259" key="3">
    <source>
        <dbReference type="PROSITE" id="PS50887"/>
    </source>
</evidence>
<comment type="caution">
    <text evidence="4">The sequence shown here is derived from an EMBL/GenBank/DDBJ whole genome shotgun (WGS) entry which is preliminary data.</text>
</comment>
<dbReference type="Gene3D" id="3.30.70.270">
    <property type="match status" value="1"/>
</dbReference>
<dbReference type="InterPro" id="IPR029787">
    <property type="entry name" value="Nucleotide_cyclase"/>
</dbReference>
<dbReference type="SUPFAM" id="SSF141868">
    <property type="entry name" value="EAL domain-like"/>
    <property type="match status" value="1"/>
</dbReference>
<dbReference type="PROSITE" id="PS50887">
    <property type="entry name" value="GGDEF"/>
    <property type="match status" value="1"/>
</dbReference>
<dbReference type="InterPro" id="IPR000160">
    <property type="entry name" value="GGDEF_dom"/>
</dbReference>
<evidence type="ECO:0000259" key="2">
    <source>
        <dbReference type="PROSITE" id="PS50883"/>
    </source>
</evidence>
<organism evidence="4 5">
    <name type="scientific">Rheinheimera baltica</name>
    <dbReference type="NCBI Taxonomy" id="67576"/>
    <lineage>
        <taxon>Bacteria</taxon>
        <taxon>Pseudomonadati</taxon>
        <taxon>Pseudomonadota</taxon>
        <taxon>Gammaproteobacteria</taxon>
        <taxon>Chromatiales</taxon>
        <taxon>Chromatiaceae</taxon>
        <taxon>Rheinheimera</taxon>
    </lineage>
</organism>
<feature type="signal peptide" evidence="1">
    <location>
        <begin position="1"/>
        <end position="22"/>
    </location>
</feature>
<dbReference type="InterPro" id="IPR050706">
    <property type="entry name" value="Cyclic-di-GMP_PDE-like"/>
</dbReference>